<name>K0XAL8_9BACT</name>
<protein>
    <recommendedName>
        <fullName evidence="1">UPF0246 protein HMPREF9448_01335</fullName>
    </recommendedName>
</protein>
<comment type="caution">
    <text evidence="2">The sequence shown here is derived from an EMBL/GenBank/DDBJ whole genome shotgun (WGS) entry which is preliminary data.</text>
</comment>
<dbReference type="eggNOG" id="COG3022">
    <property type="taxonomic scope" value="Bacteria"/>
</dbReference>
<comment type="similarity">
    <text evidence="1">Belongs to the UPF0246 family.</text>
</comment>
<dbReference type="EMBL" id="ADLE01000008">
    <property type="protein sequence ID" value="EJZ64849.1"/>
    <property type="molecule type" value="Genomic_DNA"/>
</dbReference>
<dbReference type="HAMAP" id="MF_00652">
    <property type="entry name" value="UPF0246"/>
    <property type="match status" value="1"/>
</dbReference>
<evidence type="ECO:0000256" key="1">
    <source>
        <dbReference type="HAMAP-Rule" id="MF_00652"/>
    </source>
</evidence>
<dbReference type="GO" id="GO:0005829">
    <property type="term" value="C:cytosol"/>
    <property type="evidence" value="ECO:0007669"/>
    <property type="project" value="TreeGrafter"/>
</dbReference>
<dbReference type="GeneID" id="77848611"/>
<sequence length="252" mass="28555">MLILLSPAKTMVGSSRTTVPFVTVPLYKNEAEHIAMEMAGYSVEELSGMLGINRNLALQTKERYNVFHSPDVHGLPALLAYTGIVFRYISPADFTEADFEYAQNHLRMASACYGLTRPLDVIKPYRMEYTVELPSMGIPVSEYWKPLLTDKLIDDTKAAGGILVNLASREIQQSFDWSRINKRVRVITPEFKVYKGDGFKTIVIYAKMMRGAMTRYILKNKISHPDDICSFSAEGFHFSPEHSRENNPVFVV</sequence>
<dbReference type="PANTHER" id="PTHR30283:SF4">
    <property type="entry name" value="PEROXIDE STRESS RESISTANCE PROTEIN YAAA"/>
    <property type="match status" value="1"/>
</dbReference>
<dbReference type="AlphaFoldDB" id="K0XAL8"/>
<dbReference type="PATRIC" id="fig|742726.3.peg.1400"/>
<reference evidence="2 3" key="1">
    <citation type="submission" date="2012-08" db="EMBL/GenBank/DDBJ databases">
        <title>The Genome Sequence of Barnesiella intestinihominis YIT 11860.</title>
        <authorList>
            <consortium name="The Broad Institute Genome Sequencing Platform"/>
            <person name="Earl A."/>
            <person name="Ward D."/>
            <person name="Feldgarden M."/>
            <person name="Gevers D."/>
            <person name="Morotomi M."/>
            <person name="Walker B."/>
            <person name="Young S.K."/>
            <person name="Zeng Q."/>
            <person name="Gargeya S."/>
            <person name="Fitzgerald M."/>
            <person name="Haas B."/>
            <person name="Abouelleil A."/>
            <person name="Alvarado L."/>
            <person name="Arachchi H.M."/>
            <person name="Berlin A.M."/>
            <person name="Chapman S.B."/>
            <person name="Goldberg J."/>
            <person name="Griggs A."/>
            <person name="Gujja S."/>
            <person name="Hansen M."/>
            <person name="Howarth C."/>
            <person name="Imamovic A."/>
            <person name="Larimer J."/>
            <person name="McCowen C."/>
            <person name="Montmayeur A."/>
            <person name="Murphy C."/>
            <person name="Neiman D."/>
            <person name="Pearson M."/>
            <person name="Priest M."/>
            <person name="Roberts A."/>
            <person name="Saif S."/>
            <person name="Shea T."/>
            <person name="Sisk P."/>
            <person name="Sykes S."/>
            <person name="Wortman J."/>
            <person name="Nusbaum C."/>
            <person name="Birren B."/>
        </authorList>
    </citation>
    <scope>NUCLEOTIDE SEQUENCE [LARGE SCALE GENOMIC DNA]</scope>
    <source>
        <strain evidence="2 3">YIT 11860</strain>
    </source>
</reference>
<evidence type="ECO:0000313" key="3">
    <source>
        <dbReference type="Proteomes" id="UP000006044"/>
    </source>
</evidence>
<dbReference type="InterPro" id="IPR005583">
    <property type="entry name" value="YaaA"/>
</dbReference>
<dbReference type="HOGENOM" id="CLU_061989_0_1_10"/>
<gene>
    <name evidence="2" type="ORF">HMPREF9448_01335</name>
</gene>
<evidence type="ECO:0000313" key="2">
    <source>
        <dbReference type="EMBL" id="EJZ64849.1"/>
    </source>
</evidence>
<dbReference type="GO" id="GO:0033194">
    <property type="term" value="P:response to hydroperoxide"/>
    <property type="evidence" value="ECO:0007669"/>
    <property type="project" value="TreeGrafter"/>
</dbReference>
<dbReference type="PANTHER" id="PTHR30283">
    <property type="entry name" value="PEROXIDE STRESS RESPONSE PROTEIN YAAA"/>
    <property type="match status" value="1"/>
</dbReference>
<dbReference type="OrthoDB" id="9777133at2"/>
<organism evidence="2 3">
    <name type="scientific">Barnesiella intestinihominis YIT 11860</name>
    <dbReference type="NCBI Taxonomy" id="742726"/>
    <lineage>
        <taxon>Bacteria</taxon>
        <taxon>Pseudomonadati</taxon>
        <taxon>Bacteroidota</taxon>
        <taxon>Bacteroidia</taxon>
        <taxon>Bacteroidales</taxon>
        <taxon>Barnesiellaceae</taxon>
        <taxon>Barnesiella</taxon>
    </lineage>
</organism>
<accession>K0XAL8</accession>
<dbReference type="STRING" id="742726.HMPREF9448_01335"/>
<proteinExistence type="inferred from homology"/>
<dbReference type="Pfam" id="PF03883">
    <property type="entry name" value="H2O2_YaaD"/>
    <property type="match status" value="1"/>
</dbReference>
<dbReference type="RefSeq" id="WP_008861797.1">
    <property type="nucleotide sequence ID" value="NZ_JH815204.1"/>
</dbReference>
<dbReference type="Proteomes" id="UP000006044">
    <property type="component" value="Unassembled WGS sequence"/>
</dbReference>
<keyword evidence="3" id="KW-1185">Reference proteome</keyword>